<dbReference type="AlphaFoldDB" id="A0A0B6XVV3"/>
<feature type="non-terminal residue" evidence="1">
    <location>
        <position position="74"/>
    </location>
</feature>
<evidence type="ECO:0000313" key="1">
    <source>
        <dbReference type="EMBL" id="CEK47988.1"/>
    </source>
</evidence>
<reference evidence="1" key="1">
    <citation type="submission" date="2014-12" db="EMBL/GenBank/DDBJ databases">
        <title>Insight into the proteome of Arion vulgaris.</title>
        <authorList>
            <person name="Aradska J."/>
            <person name="Bulat T."/>
            <person name="Smidak R."/>
            <person name="Sarate P."/>
            <person name="Gangsoo J."/>
            <person name="Sialana F."/>
            <person name="Bilban M."/>
            <person name="Lubec G."/>
        </authorList>
    </citation>
    <scope>NUCLEOTIDE SEQUENCE</scope>
    <source>
        <tissue evidence="1">Skin</tissue>
    </source>
</reference>
<name>A0A0B6XVV3_9EUPU</name>
<accession>A0A0B6XVV3</accession>
<gene>
    <name evidence="1" type="primary">ORF2835</name>
</gene>
<organism evidence="1">
    <name type="scientific">Arion vulgaris</name>
    <dbReference type="NCBI Taxonomy" id="1028688"/>
    <lineage>
        <taxon>Eukaryota</taxon>
        <taxon>Metazoa</taxon>
        <taxon>Spiralia</taxon>
        <taxon>Lophotrochozoa</taxon>
        <taxon>Mollusca</taxon>
        <taxon>Gastropoda</taxon>
        <taxon>Heterobranchia</taxon>
        <taxon>Euthyneura</taxon>
        <taxon>Panpulmonata</taxon>
        <taxon>Eupulmonata</taxon>
        <taxon>Stylommatophora</taxon>
        <taxon>Helicina</taxon>
        <taxon>Arionoidea</taxon>
        <taxon>Arionidae</taxon>
        <taxon>Arion</taxon>
    </lineage>
</organism>
<dbReference type="EMBL" id="HACG01001123">
    <property type="protein sequence ID" value="CEK47988.1"/>
    <property type="molecule type" value="Transcribed_RNA"/>
</dbReference>
<proteinExistence type="predicted"/>
<sequence>AEKQEKIWHTELLHLFTLSDIMIDMMGESCSSLDLLMLLLVTVVWREHKWRAWFLEDKAGDDQLDDGNRTSKKP</sequence>
<protein>
    <submittedName>
        <fullName evidence="1">Uncharacterized protein</fullName>
    </submittedName>
</protein>
<feature type="non-terminal residue" evidence="1">
    <location>
        <position position="1"/>
    </location>
</feature>